<dbReference type="InterPro" id="IPR036188">
    <property type="entry name" value="FAD/NAD-bd_sf"/>
</dbReference>
<dbReference type="SUPFAM" id="SSF51905">
    <property type="entry name" value="FAD/NAD(P)-binding domain"/>
    <property type="match status" value="1"/>
</dbReference>
<evidence type="ECO:0000313" key="4">
    <source>
        <dbReference type="Proteomes" id="UP000664399"/>
    </source>
</evidence>
<name>A0ABS3LPS8_9PROT</name>
<dbReference type="PANTHER" id="PTHR43539">
    <property type="entry name" value="FLAVIN-BINDING MONOOXYGENASE-LIKE PROTEIN (AFU_ORTHOLOGUE AFUA_4G09220)"/>
    <property type="match status" value="1"/>
</dbReference>
<dbReference type="PRINTS" id="PR00411">
    <property type="entry name" value="PNDRDTASEI"/>
</dbReference>
<accession>A0ABS3LPS8</accession>
<dbReference type="PANTHER" id="PTHR43539:SF91">
    <property type="entry name" value="FAD-DEPENDENT URATE HYDROXYLASE"/>
    <property type="match status" value="1"/>
</dbReference>
<dbReference type="EMBL" id="JAFVMG010000019">
    <property type="protein sequence ID" value="MBO1329378.1"/>
    <property type="molecule type" value="Genomic_DNA"/>
</dbReference>
<dbReference type="Pfam" id="PF13738">
    <property type="entry name" value="Pyr_redox_3"/>
    <property type="match status" value="1"/>
</dbReference>
<comment type="caution">
    <text evidence="3">The sequence shown here is derived from an EMBL/GenBank/DDBJ whole genome shotgun (WGS) entry which is preliminary data.</text>
</comment>
<dbReference type="Gene3D" id="3.50.50.60">
    <property type="entry name" value="FAD/NAD(P)-binding domain"/>
    <property type="match status" value="1"/>
</dbReference>
<dbReference type="InterPro" id="IPR050982">
    <property type="entry name" value="Auxin_biosynth/cation_transpt"/>
</dbReference>
<protein>
    <submittedName>
        <fullName evidence="3">NAD(P)/FAD-dependent oxidoreductase</fullName>
    </submittedName>
</protein>
<sequence length="468" mass="51283">MEDLNLPARSWVTQASHENKPDYDVIVIGGGMLGLSATAALLFQGVTSVLCLDRAEQGREGPWLNYARMPTLRTPKTAVGPALGVPALTFRAWFDAQYGADAWNELDKIPTPMWMAYLCWYRKVLELPVRNQTNVTDIAFCDNGLLAVSIMGHAAPLTARRVVIATGIDGLGQPALPPVTDKISRQFYAHSSDRVDFQALRGKRVGVVGAGASAMDNAATALESGASRVDLFVRRASLPDIDKFSGISHEGLIVGYVTLPDEIKWKIMRSGYEFPVPAPRDSVLRVFRHANAYMHLDSPIVDARENSDGLTVRTPHDEVELDYLIFATGFACALDKRPELRRLAPLVRLWQDSFTPAAGEECAGLAALPDLADDFSFRAKNPEHANELSRVYAFSFDATLSHGKLTSGAPGLTEAAQRLARGIVSSLLRDDAKSILQQFENYSRSELMGDEWSPEQVVKTAHTKETTP</sequence>
<feature type="region of interest" description="Disordered" evidence="2">
    <location>
        <begin position="447"/>
        <end position="468"/>
    </location>
</feature>
<dbReference type="PRINTS" id="PR00368">
    <property type="entry name" value="FADPNR"/>
</dbReference>
<evidence type="ECO:0000313" key="3">
    <source>
        <dbReference type="EMBL" id="MBO1329378.1"/>
    </source>
</evidence>
<keyword evidence="4" id="KW-1185">Reference proteome</keyword>
<dbReference type="Proteomes" id="UP000664399">
    <property type="component" value="Unassembled WGS sequence"/>
</dbReference>
<reference evidence="3 4" key="1">
    <citation type="submission" date="2021-03" db="EMBL/GenBank/DDBJ databases">
        <title>The complete genome sequence of Acetobacter suratthaniensis TBRC 1719.</title>
        <authorList>
            <person name="Charoenyingcharoen P."/>
            <person name="Yukphan P."/>
        </authorList>
    </citation>
    <scope>NUCLEOTIDE SEQUENCE [LARGE SCALE GENOMIC DNA]</scope>
    <source>
        <strain evidence="3 4">TBRC 1719</strain>
    </source>
</reference>
<gene>
    <name evidence="3" type="ORF">J2D75_12935</name>
</gene>
<evidence type="ECO:0000256" key="1">
    <source>
        <dbReference type="ARBA" id="ARBA00023002"/>
    </source>
</evidence>
<proteinExistence type="predicted"/>
<evidence type="ECO:0000256" key="2">
    <source>
        <dbReference type="SAM" id="MobiDB-lite"/>
    </source>
</evidence>
<organism evidence="3 4">
    <name type="scientific">Acetobacter suratthaniensis</name>
    <dbReference type="NCBI Taxonomy" id="1502841"/>
    <lineage>
        <taxon>Bacteria</taxon>
        <taxon>Pseudomonadati</taxon>
        <taxon>Pseudomonadota</taxon>
        <taxon>Alphaproteobacteria</taxon>
        <taxon>Acetobacterales</taxon>
        <taxon>Acetobacteraceae</taxon>
        <taxon>Acetobacter</taxon>
    </lineage>
</organism>
<keyword evidence="1" id="KW-0560">Oxidoreductase</keyword>